<sequence length="113" mass="12774">MKIQGKGKMLKIFIGESDKWHGEPLFHAIVKLIKKEGMAGVTVYRGIEGFGANSRIHSTQILRLSEDLPVVLEIIDTPERINFVLDKLDAMIKEGLMVVLQDVDIIKYTHSKE</sequence>
<dbReference type="Gene3D" id="3.30.70.120">
    <property type="match status" value="1"/>
</dbReference>
<organism evidence="2 3">
    <name type="scientific">Biomaibacter acetigenes</name>
    <dbReference type="NCBI Taxonomy" id="2316383"/>
    <lineage>
        <taxon>Bacteria</taxon>
        <taxon>Bacillati</taxon>
        <taxon>Bacillota</taxon>
        <taxon>Clostridia</taxon>
        <taxon>Thermosediminibacterales</taxon>
        <taxon>Tepidanaerobacteraceae</taxon>
        <taxon>Biomaibacter</taxon>
    </lineage>
</organism>
<dbReference type="InterPro" id="IPR011322">
    <property type="entry name" value="N-reg_PII-like_a/b"/>
</dbReference>
<dbReference type="SUPFAM" id="SSF54913">
    <property type="entry name" value="GlnB-like"/>
    <property type="match status" value="1"/>
</dbReference>
<dbReference type="Pfam" id="PF02641">
    <property type="entry name" value="DUF190"/>
    <property type="match status" value="1"/>
</dbReference>
<dbReference type="AlphaFoldDB" id="A0A3G2R3U2"/>
<dbReference type="RefSeq" id="WP_120768249.1">
    <property type="nucleotide sequence ID" value="NZ_CP033169.1"/>
</dbReference>
<name>A0A3G2R3U2_9FIRM</name>
<dbReference type="KEGG" id="bacg:D2962_02400"/>
<reference evidence="2 3" key="1">
    <citation type="submission" date="2018-10" db="EMBL/GenBank/DDBJ databases">
        <authorList>
            <person name="Zhang X."/>
        </authorList>
    </citation>
    <scope>NUCLEOTIDE SEQUENCE [LARGE SCALE GENOMIC DNA]</scope>
    <source>
        <strain evidence="2 3">SK-G1</strain>
    </source>
</reference>
<dbReference type="Proteomes" id="UP000280960">
    <property type="component" value="Chromosome"/>
</dbReference>
<comment type="similarity">
    <text evidence="1">Belongs to the UPF0166 family.</text>
</comment>
<evidence type="ECO:0000256" key="1">
    <source>
        <dbReference type="ARBA" id="ARBA00010554"/>
    </source>
</evidence>
<accession>A0A3G2R3U2</accession>
<evidence type="ECO:0000313" key="3">
    <source>
        <dbReference type="Proteomes" id="UP000280960"/>
    </source>
</evidence>
<dbReference type="PANTHER" id="PTHR35983">
    <property type="entry name" value="UPF0166 PROTEIN TM_0021"/>
    <property type="match status" value="1"/>
</dbReference>
<dbReference type="PANTHER" id="PTHR35983:SF1">
    <property type="entry name" value="UPF0166 PROTEIN TM_0021"/>
    <property type="match status" value="1"/>
</dbReference>
<dbReference type="EMBL" id="CP033169">
    <property type="protein sequence ID" value="AYO29607.1"/>
    <property type="molecule type" value="Genomic_DNA"/>
</dbReference>
<evidence type="ECO:0000313" key="2">
    <source>
        <dbReference type="EMBL" id="AYO29607.1"/>
    </source>
</evidence>
<dbReference type="InterPro" id="IPR015867">
    <property type="entry name" value="N-reg_PII/ATP_PRibTrfase_C"/>
</dbReference>
<proteinExistence type="inferred from homology"/>
<dbReference type="InterPro" id="IPR003793">
    <property type="entry name" value="UPF0166"/>
</dbReference>
<protein>
    <submittedName>
        <fullName evidence="2">DUF190 domain-containing protein</fullName>
    </submittedName>
</protein>
<keyword evidence="3" id="KW-1185">Reference proteome</keyword>
<gene>
    <name evidence="2" type="ORF">D2962_02400</name>
</gene>